<dbReference type="Gene3D" id="1.25.10.10">
    <property type="entry name" value="Leucine-rich Repeat Variant"/>
    <property type="match status" value="1"/>
</dbReference>
<evidence type="ECO:0000313" key="4">
    <source>
        <dbReference type="Proteomes" id="UP000717585"/>
    </source>
</evidence>
<keyword evidence="4" id="KW-1185">Reference proteome</keyword>
<protein>
    <submittedName>
        <fullName evidence="3">CLASP N terminal</fullName>
    </submittedName>
</protein>
<sequence>MLEPYDDYESDDEEFMTLIPDDYREIKATLLDTSKESIEDRWEQRRDAMASLGDLGEVHPDADNVFKVVFDLKDVILLELLCERTQASSSAHDAVRRMNERLRQEDTNTVAKTFFRKFVNFIFDDVMKQTGTTKSISRQDAVLTLQELVEGNMVRDGKIQTLCSRASFKVEKSSHVRSAVVSLLTTYLENQPQRPKPGTVESVQEALRTLSGDKDPSIREMAKEGATASGVRPTSGIRTGTISFTMAPGLPQGQDGSRRTTLGGVTMKGLGQPSESIKFGLGRKTAPKPARSTGSVNVSMLPKTGLSGGVPPHAPVKPTATFATLSVQPRPELPATGVNRRQSMIRLPPRIPALDNALPQPQPAPAPADDDTVEFSSFSVSLDSDILTAPPLSPDPHSTAPTAAPVPRTIPVVTQSMPVDDPPAAIESASLDSVQSLPRVGSESAVASALERLADSLGLGLTDVQHNAAVDATITAAGFLDHDDAAVSVAAGSVLTALYRAVPTAVDAAMESNRVNQSVRGIAIGLLEPCKVSANFPAMPEHQEGTDFISALKHASNDASLSAVLRDVCTEFSTKSRAEIAPFMSEVAATLVTLVPHPDTRVQMFATLALGALKDRAPDVWGSVSEELTEVDRTIVMRCRGKAVW</sequence>
<dbReference type="InterPro" id="IPR024395">
    <property type="entry name" value="CLASP_N_dom"/>
</dbReference>
<dbReference type="EMBL" id="JAHDYR010000014">
    <property type="protein sequence ID" value="KAG9394614.1"/>
    <property type="molecule type" value="Genomic_DNA"/>
</dbReference>
<feature type="domain" description="CLASP N-terminal" evidence="2">
    <location>
        <begin position="39"/>
        <end position="224"/>
    </location>
</feature>
<dbReference type="InterPro" id="IPR016024">
    <property type="entry name" value="ARM-type_fold"/>
</dbReference>
<feature type="region of interest" description="Disordered" evidence="1">
    <location>
        <begin position="266"/>
        <end position="297"/>
    </location>
</feature>
<name>A0A8J6E058_9EUKA</name>
<dbReference type="SUPFAM" id="SSF48371">
    <property type="entry name" value="ARM repeat"/>
    <property type="match status" value="1"/>
</dbReference>
<proteinExistence type="predicted"/>
<reference evidence="3" key="1">
    <citation type="submission" date="2021-05" db="EMBL/GenBank/DDBJ databases">
        <title>A free-living protist that lacks canonical eukaryotic 1 DNA replication and segregation systems.</title>
        <authorList>
            <person name="Salas-Leiva D.E."/>
            <person name="Tromer E.C."/>
            <person name="Curtis B.A."/>
            <person name="Jerlstrom-Hultqvist J."/>
            <person name="Kolisko M."/>
            <person name="Yi Z."/>
            <person name="Salas-Leiva J.S."/>
            <person name="Gallot-Lavallee L."/>
            <person name="Kops G.J.P.L."/>
            <person name="Archibald J.M."/>
            <person name="Simpson A.G.B."/>
            <person name="Roger A.J."/>
        </authorList>
    </citation>
    <scope>NUCLEOTIDE SEQUENCE</scope>
    <source>
        <strain evidence="3">BICM</strain>
    </source>
</reference>
<dbReference type="InterPro" id="IPR011989">
    <property type="entry name" value="ARM-like"/>
</dbReference>
<dbReference type="Pfam" id="PF12348">
    <property type="entry name" value="CLASP_N"/>
    <property type="match status" value="1"/>
</dbReference>
<evidence type="ECO:0000259" key="2">
    <source>
        <dbReference type="Pfam" id="PF12348"/>
    </source>
</evidence>
<dbReference type="AlphaFoldDB" id="A0A8J6E058"/>
<evidence type="ECO:0000256" key="1">
    <source>
        <dbReference type="SAM" id="MobiDB-lite"/>
    </source>
</evidence>
<evidence type="ECO:0000313" key="3">
    <source>
        <dbReference type="EMBL" id="KAG9394614.1"/>
    </source>
</evidence>
<dbReference type="Proteomes" id="UP000717585">
    <property type="component" value="Unassembled WGS sequence"/>
</dbReference>
<comment type="caution">
    <text evidence="3">The sequence shown here is derived from an EMBL/GenBank/DDBJ whole genome shotgun (WGS) entry which is preliminary data.</text>
</comment>
<organism evidence="3 4">
    <name type="scientific">Carpediemonas membranifera</name>
    <dbReference type="NCBI Taxonomy" id="201153"/>
    <lineage>
        <taxon>Eukaryota</taxon>
        <taxon>Metamonada</taxon>
        <taxon>Carpediemonas-like organisms</taxon>
        <taxon>Carpediemonas</taxon>
    </lineage>
</organism>
<gene>
    <name evidence="3" type="ORF">J8273_3868</name>
</gene>
<accession>A0A8J6E058</accession>